<accession>A0A0F6B644</accession>
<organism evidence="1 2">
    <name type="scientific">Salmonella typhimurium (strain 14028s / SGSC 2262)</name>
    <dbReference type="NCBI Taxonomy" id="588858"/>
    <lineage>
        <taxon>Bacteria</taxon>
        <taxon>Pseudomonadati</taxon>
        <taxon>Pseudomonadota</taxon>
        <taxon>Gammaproteobacteria</taxon>
        <taxon>Enterobacterales</taxon>
        <taxon>Enterobacteriaceae</taxon>
        <taxon>Salmonella</taxon>
    </lineage>
</organism>
<protein>
    <submittedName>
        <fullName evidence="1">Uncharacterized protein</fullName>
    </submittedName>
</protein>
<dbReference type="Proteomes" id="UP000002695">
    <property type="component" value="Chromosome"/>
</dbReference>
<sequence>MPGCRQQPGASPIPFIAVWRFTYAFIFYDDHQRHSPHCFINTIYNSP</sequence>
<reference evidence="1 2" key="1">
    <citation type="journal article" date="2010" name="J. Bacteriol.">
        <title>Short-term signatures of evolutionary change in the Salmonella enterica serovar typhimurium 14028 genome.</title>
        <authorList>
            <person name="Jarvik T."/>
            <person name="Smillie C."/>
            <person name="Groisman E.A."/>
            <person name="Ochman H."/>
        </authorList>
    </citation>
    <scope>NUCLEOTIDE SEQUENCE [LARGE SCALE GENOMIC DNA]</scope>
    <source>
        <strain evidence="2">14028s / SGSC 2262</strain>
    </source>
</reference>
<dbReference type="AlphaFoldDB" id="A0A0F6B644"/>
<dbReference type="KEGG" id="seo:STM14_3579"/>
<dbReference type="EMBL" id="CP001363">
    <property type="protein sequence ID" value="ACY89991.1"/>
    <property type="molecule type" value="Genomic_DNA"/>
</dbReference>
<gene>
    <name evidence="1" type="ordered locus">STM14_3579</name>
</gene>
<name>A0A0F6B644_SALT1</name>
<evidence type="ECO:0000313" key="1">
    <source>
        <dbReference type="EMBL" id="ACY89991.1"/>
    </source>
</evidence>
<keyword evidence="2" id="KW-1185">Reference proteome</keyword>
<proteinExistence type="predicted"/>
<dbReference type="HOGENOM" id="CLU_3172873_0_0_6"/>
<evidence type="ECO:0000313" key="2">
    <source>
        <dbReference type="Proteomes" id="UP000002695"/>
    </source>
</evidence>